<dbReference type="Proteomes" id="UP001605036">
    <property type="component" value="Unassembled WGS sequence"/>
</dbReference>
<comment type="caution">
    <text evidence="5">The sequence shown here is derived from an EMBL/GenBank/DDBJ whole genome shotgun (WGS) entry which is preliminary data.</text>
</comment>
<dbReference type="Gene3D" id="3.40.630.30">
    <property type="match status" value="1"/>
</dbReference>
<dbReference type="PROSITE" id="PS51186">
    <property type="entry name" value="GNAT"/>
    <property type="match status" value="1"/>
</dbReference>
<dbReference type="PANTHER" id="PTHR13256">
    <property type="entry name" value="N-ACETYLTRANSFERASE 9"/>
    <property type="match status" value="1"/>
</dbReference>
<evidence type="ECO:0000259" key="4">
    <source>
        <dbReference type="PROSITE" id="PS51186"/>
    </source>
</evidence>
<proteinExistence type="inferred from homology"/>
<dbReference type="EMBL" id="JBHFFA010000003">
    <property type="protein sequence ID" value="KAL2632703.1"/>
    <property type="molecule type" value="Genomic_DNA"/>
</dbReference>
<evidence type="ECO:0000313" key="6">
    <source>
        <dbReference type="Proteomes" id="UP001605036"/>
    </source>
</evidence>
<sequence>MVRPVERIQGQRVMLVPYGKEHVPCYHKWMQDTQLLEDTASEPLSLKEQYELQESWNSDPYKCMFIILEKERMKVPEEESSNVEAMAGDVNIFMNDMEDEQAAEIDIMIAEPRSRGKGLAKEAVQLMVNYVSQHLHISKLRAKIGDSNSTSLRLFRSLGFQDVGHSDVFKETTLELVVEGQ</sequence>
<comment type="similarity">
    <text evidence="1">Belongs to the acetyltransferase family. GNAT subfamily.</text>
</comment>
<evidence type="ECO:0000313" key="5">
    <source>
        <dbReference type="EMBL" id="KAL2632703.1"/>
    </source>
</evidence>
<dbReference type="GO" id="GO:0016746">
    <property type="term" value="F:acyltransferase activity"/>
    <property type="evidence" value="ECO:0007669"/>
    <property type="project" value="UniProtKB-KW"/>
</dbReference>
<dbReference type="AlphaFoldDB" id="A0ABD1YPJ3"/>
<keyword evidence="6" id="KW-1185">Reference proteome</keyword>
<dbReference type="InterPro" id="IPR000182">
    <property type="entry name" value="GNAT_dom"/>
</dbReference>
<dbReference type="PANTHER" id="PTHR13256:SF16">
    <property type="entry name" value="ALPHA_BETA-TUBULIN-N-ACETYLTRANSFERASE 9"/>
    <property type="match status" value="1"/>
</dbReference>
<dbReference type="SUPFAM" id="SSF55729">
    <property type="entry name" value="Acyl-CoA N-acyltransferases (Nat)"/>
    <property type="match status" value="1"/>
</dbReference>
<dbReference type="Pfam" id="PF13302">
    <property type="entry name" value="Acetyltransf_3"/>
    <property type="match status" value="1"/>
</dbReference>
<organism evidence="5 6">
    <name type="scientific">Riccia fluitans</name>
    <dbReference type="NCBI Taxonomy" id="41844"/>
    <lineage>
        <taxon>Eukaryota</taxon>
        <taxon>Viridiplantae</taxon>
        <taxon>Streptophyta</taxon>
        <taxon>Embryophyta</taxon>
        <taxon>Marchantiophyta</taxon>
        <taxon>Marchantiopsida</taxon>
        <taxon>Marchantiidae</taxon>
        <taxon>Marchantiales</taxon>
        <taxon>Ricciaceae</taxon>
        <taxon>Riccia</taxon>
    </lineage>
</organism>
<dbReference type="InterPro" id="IPR016181">
    <property type="entry name" value="Acyl_CoA_acyltransferase"/>
</dbReference>
<protein>
    <recommendedName>
        <fullName evidence="4">N-acetyltransferase domain-containing protein</fullName>
    </recommendedName>
</protein>
<keyword evidence="3" id="KW-0012">Acyltransferase</keyword>
<evidence type="ECO:0000256" key="2">
    <source>
        <dbReference type="ARBA" id="ARBA00022679"/>
    </source>
</evidence>
<reference evidence="5 6" key="1">
    <citation type="submission" date="2024-09" db="EMBL/GenBank/DDBJ databases">
        <title>Chromosome-scale assembly of Riccia fluitans.</title>
        <authorList>
            <person name="Paukszto L."/>
            <person name="Sawicki J."/>
            <person name="Karawczyk K."/>
            <person name="Piernik-Szablinska J."/>
            <person name="Szczecinska M."/>
            <person name="Mazdziarz M."/>
        </authorList>
    </citation>
    <scope>NUCLEOTIDE SEQUENCE [LARGE SCALE GENOMIC DNA]</scope>
    <source>
        <strain evidence="5">Rf_01</strain>
        <tissue evidence="5">Aerial parts of the thallus</tissue>
    </source>
</reference>
<evidence type="ECO:0000256" key="3">
    <source>
        <dbReference type="ARBA" id="ARBA00023315"/>
    </source>
</evidence>
<feature type="domain" description="N-acetyltransferase" evidence="4">
    <location>
        <begin position="33"/>
        <end position="181"/>
    </location>
</feature>
<evidence type="ECO:0000256" key="1">
    <source>
        <dbReference type="ARBA" id="ARBA00009342"/>
    </source>
</evidence>
<keyword evidence="2" id="KW-0808">Transferase</keyword>
<dbReference type="InterPro" id="IPR039135">
    <property type="entry name" value="NAT9-like"/>
</dbReference>
<name>A0ABD1YPJ3_9MARC</name>
<accession>A0ABD1YPJ3</accession>
<gene>
    <name evidence="5" type="ORF">R1flu_004182</name>
</gene>